<gene>
    <name evidence="1" type="ORF">B5807_02289</name>
</gene>
<name>A0A1Y2M8E5_EPING</name>
<dbReference type="EMBL" id="KZ107839">
    <property type="protein sequence ID" value="OSS52385.1"/>
    <property type="molecule type" value="Genomic_DNA"/>
</dbReference>
<dbReference type="AlphaFoldDB" id="A0A1Y2M8E5"/>
<dbReference type="Proteomes" id="UP000193240">
    <property type="component" value="Unassembled WGS sequence"/>
</dbReference>
<protein>
    <submittedName>
        <fullName evidence="1">Uncharacterized protein</fullName>
    </submittedName>
</protein>
<accession>A0A1Y2M8E5</accession>
<dbReference type="STRING" id="105696.A0A1Y2M8E5"/>
<sequence>MLKTLATLPKLVALNMSEIPEDSMSVFLENFDQPWFPGLRYLYIGAAAKTLELVRQIVPDIEAIGVFNEDLGQTDNVIYALSRFHRLTRVLIRPSDRSTIRGTELL</sequence>
<organism evidence="1 2">
    <name type="scientific">Epicoccum nigrum</name>
    <name type="common">Soil fungus</name>
    <name type="synonym">Epicoccum purpurascens</name>
    <dbReference type="NCBI Taxonomy" id="105696"/>
    <lineage>
        <taxon>Eukaryota</taxon>
        <taxon>Fungi</taxon>
        <taxon>Dikarya</taxon>
        <taxon>Ascomycota</taxon>
        <taxon>Pezizomycotina</taxon>
        <taxon>Dothideomycetes</taxon>
        <taxon>Pleosporomycetidae</taxon>
        <taxon>Pleosporales</taxon>
        <taxon>Pleosporineae</taxon>
        <taxon>Didymellaceae</taxon>
        <taxon>Epicoccum</taxon>
    </lineage>
</organism>
<dbReference type="InParanoid" id="A0A1Y2M8E5"/>
<proteinExistence type="predicted"/>
<keyword evidence="2" id="KW-1185">Reference proteome</keyword>
<reference evidence="1 2" key="1">
    <citation type="journal article" date="2017" name="Genome Announc.">
        <title>Genome sequence of the saprophytic ascomycete Epicoccum nigrum ICMP 19927 strain isolated from New Zealand.</title>
        <authorList>
            <person name="Fokin M."/>
            <person name="Fleetwood D."/>
            <person name="Weir B.S."/>
            <person name="Villas-Boas S.G."/>
        </authorList>
    </citation>
    <scope>NUCLEOTIDE SEQUENCE [LARGE SCALE GENOMIC DNA]</scope>
    <source>
        <strain evidence="1 2">ICMP 19927</strain>
    </source>
</reference>
<evidence type="ECO:0000313" key="2">
    <source>
        <dbReference type="Proteomes" id="UP000193240"/>
    </source>
</evidence>
<evidence type="ECO:0000313" key="1">
    <source>
        <dbReference type="EMBL" id="OSS52385.1"/>
    </source>
</evidence>